<dbReference type="InterPro" id="IPR001647">
    <property type="entry name" value="HTH_TetR"/>
</dbReference>
<dbReference type="PANTHER" id="PTHR47506">
    <property type="entry name" value="TRANSCRIPTIONAL REGULATORY PROTEIN"/>
    <property type="match status" value="1"/>
</dbReference>
<dbReference type="AlphaFoldDB" id="A0A2C6DMT1"/>
<evidence type="ECO:0000313" key="9">
    <source>
        <dbReference type="Proteomes" id="UP000373449"/>
    </source>
</evidence>
<dbReference type="PANTHER" id="PTHR47506:SF1">
    <property type="entry name" value="HTH-TYPE TRANSCRIPTIONAL REGULATOR YJDC"/>
    <property type="match status" value="1"/>
</dbReference>
<dbReference type="STRING" id="1111728.GCA_000427805_03428"/>
<dbReference type="InterPro" id="IPR009057">
    <property type="entry name" value="Homeodomain-like_sf"/>
</dbReference>
<dbReference type="SUPFAM" id="SSF46689">
    <property type="entry name" value="Homeodomain-like"/>
    <property type="match status" value="1"/>
</dbReference>
<feature type="domain" description="HTH tetR-type" evidence="5">
    <location>
        <begin position="9"/>
        <end position="69"/>
    </location>
</feature>
<sequence length="195" mass="22047">MITSGRPCEFNRQKVIEAAMELFWLKGYKATSTQELCEYTGLGKGSLYNAFGNKQGLYQQALEYYHELAVKTQLDILNGPGLAKEKLRALLEWGINADLDRSEPRTCMALFSALELSRQDPIVERLNRIYSAKLEQALFHLFELGQRSGEIKASCPALEMSRAFLGSYYGLRIMGQTIRDKHFLRDVLNGTLAAL</sequence>
<dbReference type="InterPro" id="IPR036271">
    <property type="entry name" value="Tet_transcr_reg_TetR-rel_C_sf"/>
</dbReference>
<dbReference type="PROSITE" id="PS01081">
    <property type="entry name" value="HTH_TETR_1"/>
    <property type="match status" value="1"/>
</dbReference>
<dbReference type="InterPro" id="IPR023772">
    <property type="entry name" value="DNA-bd_HTH_TetR-type_CS"/>
</dbReference>
<keyword evidence="2 4" id="KW-0238">DNA-binding</keyword>
<evidence type="ECO:0000256" key="3">
    <source>
        <dbReference type="ARBA" id="ARBA00023163"/>
    </source>
</evidence>
<dbReference type="Proteomes" id="UP000224974">
    <property type="component" value="Unassembled WGS sequence"/>
</dbReference>
<dbReference type="GO" id="GO:0003677">
    <property type="term" value="F:DNA binding"/>
    <property type="evidence" value="ECO:0007669"/>
    <property type="project" value="UniProtKB-UniRule"/>
</dbReference>
<proteinExistence type="predicted"/>
<dbReference type="PRINTS" id="PR00455">
    <property type="entry name" value="HTHTETR"/>
</dbReference>
<feature type="DNA-binding region" description="H-T-H motif" evidence="4">
    <location>
        <begin position="32"/>
        <end position="51"/>
    </location>
</feature>
<dbReference type="Proteomes" id="UP000373449">
    <property type="component" value="Unassembled WGS sequence"/>
</dbReference>
<keyword evidence="1" id="KW-0805">Transcription regulation</keyword>
<dbReference type="SUPFAM" id="SSF48498">
    <property type="entry name" value="Tetracyclin repressor-like, C-terminal domain"/>
    <property type="match status" value="1"/>
</dbReference>
<gene>
    <name evidence="6" type="ORF">CRN84_12450</name>
    <name evidence="7" type="ORF">NCTC12282_03553</name>
</gene>
<dbReference type="OrthoDB" id="270177at2"/>
<evidence type="ECO:0000256" key="2">
    <source>
        <dbReference type="ARBA" id="ARBA00023125"/>
    </source>
</evidence>
<evidence type="ECO:0000259" key="5">
    <source>
        <dbReference type="PROSITE" id="PS50977"/>
    </source>
</evidence>
<accession>A0A2C6DMT1</accession>
<dbReference type="EMBL" id="PDDX01000001">
    <property type="protein sequence ID" value="PHI30094.1"/>
    <property type="molecule type" value="Genomic_DNA"/>
</dbReference>
<dbReference type="Pfam" id="PF00440">
    <property type="entry name" value="TetR_N"/>
    <property type="match status" value="1"/>
</dbReference>
<evidence type="ECO:0000313" key="8">
    <source>
        <dbReference type="Proteomes" id="UP000224974"/>
    </source>
</evidence>
<evidence type="ECO:0000256" key="1">
    <source>
        <dbReference type="ARBA" id="ARBA00023015"/>
    </source>
</evidence>
<keyword evidence="3" id="KW-0804">Transcription</keyword>
<reference evidence="8" key="1">
    <citation type="submission" date="2017-09" db="EMBL/GenBank/DDBJ databases">
        <title>FDA dAtabase for Regulatory Grade micrObial Sequences (FDA-ARGOS): Supporting development and validation of Infectious Disease Dx tests.</title>
        <authorList>
            <person name="Minogue T."/>
            <person name="Wolcott M."/>
            <person name="Wasieloski L."/>
            <person name="Aguilar W."/>
            <person name="Moore D."/>
            <person name="Tallon L."/>
            <person name="Sadzewicz L."/>
            <person name="Ott S."/>
            <person name="Zhao X."/>
            <person name="Nagaraj S."/>
            <person name="Vavikolanu K."/>
            <person name="Aluvathingal J."/>
            <person name="Nadendla S."/>
            <person name="Sichtig H."/>
        </authorList>
    </citation>
    <scope>NUCLEOTIDE SEQUENCE [LARGE SCALE GENOMIC DNA]</scope>
    <source>
        <strain evidence="8">FDAARGOS_387</strain>
    </source>
</reference>
<evidence type="ECO:0000313" key="7">
    <source>
        <dbReference type="EMBL" id="VFS49093.1"/>
    </source>
</evidence>
<reference evidence="7 9" key="3">
    <citation type="submission" date="2019-03" db="EMBL/GenBank/DDBJ databases">
        <authorList>
            <consortium name="Pathogen Informatics"/>
        </authorList>
    </citation>
    <scope>NUCLEOTIDE SEQUENCE [LARGE SCALE GENOMIC DNA]</scope>
    <source>
        <strain evidence="7 9">NCTC12282</strain>
    </source>
</reference>
<name>A0A2C6DMT1_9GAMM</name>
<dbReference type="PROSITE" id="PS50977">
    <property type="entry name" value="HTH_TETR_2"/>
    <property type="match status" value="1"/>
</dbReference>
<dbReference type="RefSeq" id="WP_029095528.1">
    <property type="nucleotide sequence ID" value="NZ_CAADJA010000002.1"/>
</dbReference>
<protein>
    <submittedName>
        <fullName evidence="6">TetR/AcrR family transcriptional regulator</fullName>
    </submittedName>
    <submittedName>
        <fullName evidence="7">Transcriptional regulator BetI</fullName>
    </submittedName>
</protein>
<dbReference type="EMBL" id="CAADJA010000002">
    <property type="protein sequence ID" value="VFS49093.1"/>
    <property type="molecule type" value="Genomic_DNA"/>
</dbReference>
<reference evidence="6" key="2">
    <citation type="submission" date="2017-09" db="EMBL/GenBank/DDBJ databases">
        <title>FDA dAtabase for Regulatory Grade micrObial Sequences (FDA-ARGOS): Supporting development and validation of Infectious Disease Dx tests.</title>
        <authorList>
            <person name="Minogue T."/>
            <person name="Wolcott M."/>
            <person name="Wasieloski L."/>
            <person name="Aguilar W."/>
            <person name="Moore D."/>
            <person name="Tallon L.J."/>
            <person name="Sadzewicz L."/>
            <person name="Ott S."/>
            <person name="Zhao X."/>
            <person name="Nagaraj S."/>
            <person name="Vavikolanu K."/>
            <person name="Aluvathingal J."/>
            <person name="Nadendla S."/>
            <person name="Sichtig H."/>
        </authorList>
    </citation>
    <scope>NUCLEOTIDE SEQUENCE</scope>
    <source>
        <strain evidence="6">FDAARGOS_387</strain>
    </source>
</reference>
<evidence type="ECO:0000313" key="6">
    <source>
        <dbReference type="EMBL" id="PHI30094.1"/>
    </source>
</evidence>
<evidence type="ECO:0000256" key="4">
    <source>
        <dbReference type="PROSITE-ProRule" id="PRU00335"/>
    </source>
</evidence>
<organism evidence="6 8">
    <name type="scientific">Budvicia aquatica</name>
    <dbReference type="NCBI Taxonomy" id="82979"/>
    <lineage>
        <taxon>Bacteria</taxon>
        <taxon>Pseudomonadati</taxon>
        <taxon>Pseudomonadota</taxon>
        <taxon>Gammaproteobacteria</taxon>
        <taxon>Enterobacterales</taxon>
        <taxon>Budviciaceae</taxon>
        <taxon>Budvicia</taxon>
    </lineage>
</organism>
<keyword evidence="8" id="KW-1185">Reference proteome</keyword>
<dbReference type="Gene3D" id="1.10.10.60">
    <property type="entry name" value="Homeodomain-like"/>
    <property type="match status" value="1"/>
</dbReference>
<dbReference type="Gene3D" id="1.10.357.10">
    <property type="entry name" value="Tetracycline Repressor, domain 2"/>
    <property type="match status" value="1"/>
</dbReference>